<dbReference type="GO" id="GO:0019882">
    <property type="term" value="P:antigen processing and presentation"/>
    <property type="evidence" value="ECO:0007669"/>
    <property type="project" value="InterPro"/>
</dbReference>
<dbReference type="Bgee" id="ENSLACG00000000176">
    <property type="expression patterns" value="Expressed in pharyngeal gill and 3 other cell types or tissues"/>
</dbReference>
<evidence type="ECO:0000259" key="2">
    <source>
        <dbReference type="SMART" id="SM00921"/>
    </source>
</evidence>
<dbReference type="GO" id="GO:0042613">
    <property type="term" value="C:MHC class II protein complex"/>
    <property type="evidence" value="ECO:0007669"/>
    <property type="project" value="InterPro"/>
</dbReference>
<keyword evidence="4" id="KW-1185">Reference proteome</keyword>
<organism evidence="3 4">
    <name type="scientific">Latimeria chalumnae</name>
    <name type="common">Coelacanth</name>
    <dbReference type="NCBI Taxonomy" id="7897"/>
    <lineage>
        <taxon>Eukaryota</taxon>
        <taxon>Metazoa</taxon>
        <taxon>Chordata</taxon>
        <taxon>Craniata</taxon>
        <taxon>Vertebrata</taxon>
        <taxon>Euteleostomi</taxon>
        <taxon>Coelacanthiformes</taxon>
        <taxon>Coelacanthidae</taxon>
        <taxon>Latimeria</taxon>
    </lineage>
</organism>
<dbReference type="InterPro" id="IPR011162">
    <property type="entry name" value="MHC_I/II-like_Ag-recog"/>
</dbReference>
<reference evidence="3" key="2">
    <citation type="submission" date="2025-08" db="UniProtKB">
        <authorList>
            <consortium name="Ensembl"/>
        </authorList>
    </citation>
    <scope>IDENTIFICATION</scope>
</reference>
<sequence length="88" mass="10472">YVHQSKDECYYTNGTQDIVYIRRTIYAGQEYAYFDSRIGKFTAVTEWGKPSVDYWNKNKEYLAGLQTEKDRACTMNYNWMRGWAVGKQ</sequence>
<evidence type="ECO:0000313" key="4">
    <source>
        <dbReference type="Proteomes" id="UP000008672"/>
    </source>
</evidence>
<dbReference type="InterPro" id="IPR000353">
    <property type="entry name" value="MHC_II_b_N"/>
</dbReference>
<dbReference type="GO" id="GO:0006955">
    <property type="term" value="P:immune response"/>
    <property type="evidence" value="ECO:0007669"/>
    <property type="project" value="InterPro"/>
</dbReference>
<dbReference type="AlphaFoldDB" id="H2ZS24"/>
<evidence type="ECO:0000256" key="1">
    <source>
        <dbReference type="ARBA" id="ARBA00023180"/>
    </source>
</evidence>
<dbReference type="HOGENOM" id="CLU_141702_1_1_1"/>
<reference evidence="4" key="1">
    <citation type="submission" date="2011-08" db="EMBL/GenBank/DDBJ databases">
        <title>The draft genome of Latimeria chalumnae.</title>
        <authorList>
            <person name="Di Palma F."/>
            <person name="Alfoldi J."/>
            <person name="Johnson J."/>
            <person name="Berlin A."/>
            <person name="Gnerre S."/>
            <person name="Jaffe D."/>
            <person name="MacCallum I."/>
            <person name="Young S."/>
            <person name="Walker B.J."/>
            <person name="Lander E."/>
            <person name="Lindblad-Toh K."/>
        </authorList>
    </citation>
    <scope>NUCLEOTIDE SEQUENCE [LARGE SCALE GENOMIC DNA]</scope>
    <source>
        <strain evidence="4">Wild caught</strain>
    </source>
</reference>
<dbReference type="eggNOG" id="ENOG502RYBQ">
    <property type="taxonomic scope" value="Eukaryota"/>
</dbReference>
<name>H2ZS24_LATCH</name>
<keyword evidence="1" id="KW-0325">Glycoprotein</keyword>
<dbReference type="EMBL" id="AFYH01283994">
    <property type="status" value="NOT_ANNOTATED_CDS"/>
    <property type="molecule type" value="Genomic_DNA"/>
</dbReference>
<dbReference type="SUPFAM" id="SSF54452">
    <property type="entry name" value="MHC antigen-recognition domain"/>
    <property type="match status" value="1"/>
</dbReference>
<evidence type="ECO:0000313" key="3">
    <source>
        <dbReference type="Ensembl" id="ENSLACP00000000195.1"/>
    </source>
</evidence>
<dbReference type="GeneTree" id="ENSGT00950000183127"/>
<dbReference type="Ensembl" id="ENSLACT00000000197.1">
    <property type="protein sequence ID" value="ENSLACP00000000195.1"/>
    <property type="gene ID" value="ENSLACG00000000176.1"/>
</dbReference>
<dbReference type="Pfam" id="PF00969">
    <property type="entry name" value="MHC_II_beta"/>
    <property type="match status" value="1"/>
</dbReference>
<protein>
    <recommendedName>
        <fullName evidence="2">MHC class II beta chain N-terminal domain-containing protein</fullName>
    </recommendedName>
</protein>
<accession>H2ZS24</accession>
<dbReference type="InParanoid" id="H2ZS24"/>
<reference evidence="3" key="3">
    <citation type="submission" date="2025-09" db="UniProtKB">
        <authorList>
            <consortium name="Ensembl"/>
        </authorList>
    </citation>
    <scope>IDENTIFICATION</scope>
</reference>
<dbReference type="Proteomes" id="UP000008672">
    <property type="component" value="Unassembled WGS sequence"/>
</dbReference>
<dbReference type="InterPro" id="IPR014745">
    <property type="entry name" value="MHC_II_a/b_N"/>
</dbReference>
<feature type="domain" description="MHC class II beta chain N-terminal" evidence="2">
    <location>
        <begin position="7"/>
        <end position="81"/>
    </location>
</feature>
<dbReference type="OMA" id="YIRRTIY"/>
<dbReference type="SMART" id="SM00921">
    <property type="entry name" value="MHC_II_beta"/>
    <property type="match status" value="1"/>
</dbReference>
<gene>
    <name evidence="3" type="primary">LOC102361794</name>
</gene>
<proteinExistence type="predicted"/>
<dbReference type="Gene3D" id="3.10.320.10">
    <property type="entry name" value="Class II Histocompatibility Antigen, M Beta Chain, Chain B, domain 1"/>
    <property type="match status" value="1"/>
</dbReference>